<dbReference type="EMBL" id="JAJPWV010000001">
    <property type="protein sequence ID" value="MCD8739581.1"/>
    <property type="molecule type" value="Genomic_DNA"/>
</dbReference>
<dbReference type="InterPro" id="IPR013783">
    <property type="entry name" value="Ig-like_fold"/>
</dbReference>
<dbReference type="Gene3D" id="1.50.10.10">
    <property type="match status" value="1"/>
</dbReference>
<dbReference type="InterPro" id="IPR008928">
    <property type="entry name" value="6-hairpin_glycosidase_sf"/>
</dbReference>
<dbReference type="GO" id="GO:0016787">
    <property type="term" value="F:hydrolase activity"/>
    <property type="evidence" value="ECO:0007669"/>
    <property type="project" value="UniProtKB-KW"/>
</dbReference>
<feature type="domain" description="Alpha-L-rhamnosidase C-terminal" evidence="7">
    <location>
        <begin position="800"/>
        <end position="869"/>
    </location>
</feature>
<evidence type="ECO:0000259" key="4">
    <source>
        <dbReference type="Pfam" id="PF05592"/>
    </source>
</evidence>
<comment type="catalytic activity">
    <reaction evidence="1">
        <text>Hydrolysis of terminal non-reducing alpha-L-rhamnose residues in alpha-L-rhamnosides.</text>
        <dbReference type="EC" id="3.2.1.40"/>
    </reaction>
</comment>
<reference evidence="8 9" key="1">
    <citation type="submission" date="2021-12" db="EMBL/GenBank/DDBJ databases">
        <title>Mucilaginibacter roseus genome.</title>
        <authorList>
            <person name="Ferreira J.R."/>
            <person name="Newman J.D."/>
        </authorList>
    </citation>
    <scope>NUCLEOTIDE SEQUENCE [LARGE SCALE GENOMIC DNA]</scope>
    <source>
        <strain evidence="8 9">LMG 28454</strain>
    </source>
</reference>
<dbReference type="InterPro" id="IPR035398">
    <property type="entry name" value="Bac_rhamnosid_C"/>
</dbReference>
<dbReference type="InterPro" id="IPR008902">
    <property type="entry name" value="Rhamnosid_concanavalin"/>
</dbReference>
<accession>A0ABS8TXL3</accession>
<dbReference type="Pfam" id="PF08531">
    <property type="entry name" value="Bac_rhamnosid_N"/>
    <property type="match status" value="1"/>
</dbReference>
<dbReference type="Gene3D" id="2.60.40.10">
    <property type="entry name" value="Immunoglobulins"/>
    <property type="match status" value="1"/>
</dbReference>
<dbReference type="InterPro" id="IPR035396">
    <property type="entry name" value="Bac_rhamnosid6H"/>
</dbReference>
<keyword evidence="9" id="KW-1185">Reference proteome</keyword>
<dbReference type="Proteomes" id="UP001199919">
    <property type="component" value="Unassembled WGS sequence"/>
</dbReference>
<dbReference type="InterPro" id="IPR016007">
    <property type="entry name" value="Alpha_rhamnosid"/>
</dbReference>
<feature type="domain" description="Alpha-L-rhamnosidase six-hairpin glycosidase" evidence="6">
    <location>
        <begin position="471"/>
        <end position="796"/>
    </location>
</feature>
<feature type="domain" description="Bacterial alpha-L-rhamnosidase N-terminal" evidence="5">
    <location>
        <begin position="169"/>
        <end position="341"/>
    </location>
</feature>
<dbReference type="Pfam" id="PF17389">
    <property type="entry name" value="Bac_rhamnosid6H"/>
    <property type="match status" value="1"/>
</dbReference>
<sequence>MKLKSFTLLLNCFFTLTILLIAGYTKAQPGAAQLQCEHLTSPLGIDEAHPRLSWLLSDSRQGALQSAYTVLVSKNPAEVGKGGVWNTGKITAQSGLITYNGKALEPFTRYYWAVRTWDKNGKPLAQSQTAYFETGMMNQNNWTGNWISDGKSINELKAPYFRKVFNAGKKVRSARAYIAVAGLYELFINGTKIGNHRLDPMYTRFDRRNLYVTYDVTAQLKNGANAIGVVLGNGWYNHQSIAVWNFDRAPWRQRPTFCLDLRITYEDGSAETIFTDESWKTHSGPIVFNSIYTGEHYDSREEIPGWNTVNFDDSKWNGSGLRAAPAKKIESQVMVPIRNVEELSAKSLVNFNDTCYVVDLGRNIAGVTRVKLRGDSGTIVKIKHGEKLYTKEGTPKGHVDLSNIDVYYRPRDKNDLFQTDVVILNGKGEVDFMPSFNYKGFQYVEITSSKPINFSKEDITGYFMHSDVEAVGKLNTSSDLVNKLWAATNASYLSNLFGYPTDCPQREKNGWTGDGHFAVETGLFNFDGITVYEKWLGDHRDEQQPNGVLPDIIPTGGWGYGTANGTDWTSTIAIIPWNLYLFYGDKKPLADNYNNIKAYVNYVSKISPNNLTTFGRGDWVPVKSSSSLEYTSSVYFYVDATILSKAAALLGKTQDQQFYSAMAAKIRKAINDKYFDKAKCIYGSGVQTELSMALQWKVVPEEYRLKLAENLAKRVAQDNMHIDVGVLGAKAVLNALSDNGQGEVAYKLASQDTYPSWGWWIVNGATTLYENWDINAPRDISLNHMMFGEIGGWFFKGLGGIKPDENKPGFKNVLLKPNFVQGLNFFTSSHKGPYGNIVSAWKREQGKIIYDVTVPANSTADITFPNPSSKVILNGKPVNTQKTYHVSAGSYRFAVQ</sequence>
<dbReference type="SUPFAM" id="SSF48208">
    <property type="entry name" value="Six-hairpin glycosidases"/>
    <property type="match status" value="1"/>
</dbReference>
<evidence type="ECO:0000256" key="3">
    <source>
        <dbReference type="ARBA" id="ARBA00022801"/>
    </source>
</evidence>
<dbReference type="Gene3D" id="2.60.120.260">
    <property type="entry name" value="Galactose-binding domain-like"/>
    <property type="match status" value="2"/>
</dbReference>
<keyword evidence="3 8" id="KW-0378">Hydrolase</keyword>
<evidence type="ECO:0000259" key="5">
    <source>
        <dbReference type="Pfam" id="PF08531"/>
    </source>
</evidence>
<dbReference type="Gene3D" id="2.60.420.10">
    <property type="entry name" value="Maltose phosphorylase, domain 3"/>
    <property type="match status" value="1"/>
</dbReference>
<dbReference type="Pfam" id="PF17390">
    <property type="entry name" value="Bac_rhamnosid_C"/>
    <property type="match status" value="1"/>
</dbReference>
<dbReference type="PANTHER" id="PTHR33307:SF6">
    <property type="entry name" value="ALPHA-RHAMNOSIDASE (EUROFUNG)-RELATED"/>
    <property type="match status" value="1"/>
</dbReference>
<dbReference type="EC" id="3.2.1.40" evidence="2"/>
<dbReference type="Pfam" id="PF05592">
    <property type="entry name" value="Bac_rhamnosid"/>
    <property type="match status" value="1"/>
</dbReference>
<dbReference type="InterPro" id="IPR012341">
    <property type="entry name" value="6hp_glycosidase-like_sf"/>
</dbReference>
<comment type="caution">
    <text evidence="8">The sequence shown here is derived from an EMBL/GenBank/DDBJ whole genome shotgun (WGS) entry which is preliminary data.</text>
</comment>
<dbReference type="PIRSF" id="PIRSF010631">
    <property type="entry name" value="A-rhamnsds"/>
    <property type="match status" value="1"/>
</dbReference>
<evidence type="ECO:0000259" key="7">
    <source>
        <dbReference type="Pfam" id="PF17390"/>
    </source>
</evidence>
<dbReference type="Pfam" id="PF25788">
    <property type="entry name" value="Ig_Rha78A_N"/>
    <property type="match status" value="1"/>
</dbReference>
<proteinExistence type="predicted"/>
<evidence type="ECO:0000256" key="1">
    <source>
        <dbReference type="ARBA" id="ARBA00001445"/>
    </source>
</evidence>
<name>A0ABS8TXL3_9SPHI</name>
<dbReference type="PANTHER" id="PTHR33307">
    <property type="entry name" value="ALPHA-RHAMNOSIDASE (EUROFUNG)"/>
    <property type="match status" value="1"/>
</dbReference>
<evidence type="ECO:0000259" key="6">
    <source>
        <dbReference type="Pfam" id="PF17389"/>
    </source>
</evidence>
<evidence type="ECO:0000313" key="8">
    <source>
        <dbReference type="EMBL" id="MCD8739581.1"/>
    </source>
</evidence>
<evidence type="ECO:0000256" key="2">
    <source>
        <dbReference type="ARBA" id="ARBA00012652"/>
    </source>
</evidence>
<organism evidence="8 9">
    <name type="scientific">Mucilaginibacter roseus</name>
    <dbReference type="NCBI Taxonomy" id="1528868"/>
    <lineage>
        <taxon>Bacteria</taxon>
        <taxon>Pseudomonadati</taxon>
        <taxon>Bacteroidota</taxon>
        <taxon>Sphingobacteriia</taxon>
        <taxon>Sphingobacteriales</taxon>
        <taxon>Sphingobacteriaceae</taxon>
        <taxon>Mucilaginibacter</taxon>
    </lineage>
</organism>
<protein>
    <recommendedName>
        <fullName evidence="2">alpha-L-rhamnosidase</fullName>
        <ecNumber evidence="2">3.2.1.40</ecNumber>
    </recommendedName>
</protein>
<feature type="domain" description="Alpha-L-rhamnosidase concanavalin-like" evidence="4">
    <location>
        <begin position="351"/>
        <end position="465"/>
    </location>
</feature>
<dbReference type="InterPro" id="IPR013737">
    <property type="entry name" value="Bac_rhamnosid_N"/>
</dbReference>
<evidence type="ECO:0000313" key="9">
    <source>
        <dbReference type="Proteomes" id="UP001199919"/>
    </source>
</evidence>
<gene>
    <name evidence="8" type="ORF">LT679_03115</name>
</gene>
<dbReference type="RefSeq" id="WP_232175491.1">
    <property type="nucleotide sequence ID" value="NZ_JAJPWV010000001.1"/>
</dbReference>